<evidence type="ECO:0000256" key="3">
    <source>
        <dbReference type="ARBA" id="ARBA00023085"/>
    </source>
</evidence>
<dbReference type="SUPFAM" id="SSF51126">
    <property type="entry name" value="Pectin lyase-like"/>
    <property type="match status" value="1"/>
</dbReference>
<evidence type="ECO:0000313" key="6">
    <source>
        <dbReference type="EMBL" id="KAJ8513033.1"/>
    </source>
</evidence>
<sequence>MGIGRTPPRCHQSERPPGTGTLPDVMIYKEGGCQFGAVQAAVEAAPEHSAGRYVIYIKEGVYEEMVRVPFMKRNLSNPDLAMVRDLTFANTARPDKHQAIAFRSQIEWPISLTHVENDERTYQIG</sequence>
<dbReference type="Pfam" id="PF01095">
    <property type="entry name" value="Pectinesterase"/>
    <property type="match status" value="1"/>
</dbReference>
<dbReference type="GO" id="GO:0030599">
    <property type="term" value="F:pectinesterase activity"/>
    <property type="evidence" value="ECO:0007669"/>
    <property type="project" value="InterPro"/>
</dbReference>
<reference evidence="6 7" key="1">
    <citation type="submission" date="2022-12" db="EMBL/GenBank/DDBJ databases">
        <title>Chromosome-scale assembly of the Ensete ventricosum genome.</title>
        <authorList>
            <person name="Dussert Y."/>
            <person name="Stocks J."/>
            <person name="Wendawek A."/>
            <person name="Woldeyes F."/>
            <person name="Nichols R.A."/>
            <person name="Borrell J.S."/>
        </authorList>
    </citation>
    <scope>NUCLEOTIDE SEQUENCE [LARGE SCALE GENOMIC DNA]</scope>
    <source>
        <strain evidence="7">cv. Maze</strain>
        <tissue evidence="6">Seeds</tissue>
    </source>
</reference>
<comment type="caution">
    <text evidence="6">The sequence shown here is derived from an EMBL/GenBank/DDBJ whole genome shotgun (WGS) entry which is preliminary data.</text>
</comment>
<name>A0AAV8S0N2_ENSVE</name>
<accession>A0AAV8S0N2</accession>
<evidence type="ECO:0000256" key="2">
    <source>
        <dbReference type="ARBA" id="ARBA00022801"/>
    </source>
</evidence>
<dbReference type="Gene3D" id="2.160.20.10">
    <property type="entry name" value="Single-stranded right-handed beta-helix, Pectin lyase-like"/>
    <property type="match status" value="1"/>
</dbReference>
<keyword evidence="2" id="KW-0378">Hydrolase</keyword>
<dbReference type="GO" id="GO:0042545">
    <property type="term" value="P:cell wall modification"/>
    <property type="evidence" value="ECO:0007669"/>
    <property type="project" value="InterPro"/>
</dbReference>
<comment type="pathway">
    <text evidence="1">Glycan metabolism; pectin degradation; 2-dehydro-3-deoxy-D-gluconate from pectin: step 1/5.</text>
</comment>
<gene>
    <name evidence="6" type="ORF">OPV22_003467</name>
</gene>
<evidence type="ECO:0000256" key="4">
    <source>
        <dbReference type="SAM" id="MobiDB-lite"/>
    </source>
</evidence>
<feature type="region of interest" description="Disordered" evidence="4">
    <location>
        <begin position="1"/>
        <end position="23"/>
    </location>
</feature>
<evidence type="ECO:0000256" key="1">
    <source>
        <dbReference type="ARBA" id="ARBA00005184"/>
    </source>
</evidence>
<keyword evidence="7" id="KW-1185">Reference proteome</keyword>
<evidence type="ECO:0000313" key="7">
    <source>
        <dbReference type="Proteomes" id="UP001222027"/>
    </source>
</evidence>
<proteinExistence type="predicted"/>
<dbReference type="EMBL" id="JAQQAF010000001">
    <property type="protein sequence ID" value="KAJ8513033.1"/>
    <property type="molecule type" value="Genomic_DNA"/>
</dbReference>
<dbReference type="AlphaFoldDB" id="A0AAV8S0N2"/>
<dbReference type="InterPro" id="IPR012334">
    <property type="entry name" value="Pectin_lyas_fold"/>
</dbReference>
<feature type="domain" description="Pectinesterase catalytic" evidence="5">
    <location>
        <begin position="24"/>
        <end position="75"/>
    </location>
</feature>
<keyword evidence="3" id="KW-0063">Aspartyl esterase</keyword>
<dbReference type="Proteomes" id="UP001222027">
    <property type="component" value="Unassembled WGS sequence"/>
</dbReference>
<dbReference type="InterPro" id="IPR011050">
    <property type="entry name" value="Pectin_lyase_fold/virulence"/>
</dbReference>
<dbReference type="InterPro" id="IPR000070">
    <property type="entry name" value="Pectinesterase_cat"/>
</dbReference>
<organism evidence="6 7">
    <name type="scientific">Ensete ventricosum</name>
    <name type="common">Abyssinian banana</name>
    <name type="synonym">Musa ensete</name>
    <dbReference type="NCBI Taxonomy" id="4639"/>
    <lineage>
        <taxon>Eukaryota</taxon>
        <taxon>Viridiplantae</taxon>
        <taxon>Streptophyta</taxon>
        <taxon>Embryophyta</taxon>
        <taxon>Tracheophyta</taxon>
        <taxon>Spermatophyta</taxon>
        <taxon>Magnoliopsida</taxon>
        <taxon>Liliopsida</taxon>
        <taxon>Zingiberales</taxon>
        <taxon>Musaceae</taxon>
        <taxon>Ensete</taxon>
    </lineage>
</organism>
<dbReference type="PANTHER" id="PTHR31707">
    <property type="entry name" value="PECTINESTERASE"/>
    <property type="match status" value="1"/>
</dbReference>
<evidence type="ECO:0000259" key="5">
    <source>
        <dbReference type="Pfam" id="PF01095"/>
    </source>
</evidence>
<protein>
    <recommendedName>
        <fullName evidence="5">Pectinesterase catalytic domain-containing protein</fullName>
    </recommendedName>
</protein>